<protein>
    <submittedName>
        <fullName evidence="1">Uncharacterized protein</fullName>
    </submittedName>
</protein>
<evidence type="ECO:0000313" key="1">
    <source>
        <dbReference type="EMBL" id="GJT91914.1"/>
    </source>
</evidence>
<proteinExistence type="predicted"/>
<accession>A0ABQ5HVU5</accession>
<keyword evidence="2" id="KW-1185">Reference proteome</keyword>
<organism evidence="1 2">
    <name type="scientific">Tanacetum coccineum</name>
    <dbReference type="NCBI Taxonomy" id="301880"/>
    <lineage>
        <taxon>Eukaryota</taxon>
        <taxon>Viridiplantae</taxon>
        <taxon>Streptophyta</taxon>
        <taxon>Embryophyta</taxon>
        <taxon>Tracheophyta</taxon>
        <taxon>Spermatophyta</taxon>
        <taxon>Magnoliopsida</taxon>
        <taxon>eudicotyledons</taxon>
        <taxon>Gunneridae</taxon>
        <taxon>Pentapetalae</taxon>
        <taxon>asterids</taxon>
        <taxon>campanulids</taxon>
        <taxon>Asterales</taxon>
        <taxon>Asteraceae</taxon>
        <taxon>Asteroideae</taxon>
        <taxon>Anthemideae</taxon>
        <taxon>Anthemidinae</taxon>
        <taxon>Tanacetum</taxon>
    </lineage>
</organism>
<dbReference type="EMBL" id="BQNB010020061">
    <property type="protein sequence ID" value="GJT91914.1"/>
    <property type="molecule type" value="Genomic_DNA"/>
</dbReference>
<evidence type="ECO:0000313" key="2">
    <source>
        <dbReference type="Proteomes" id="UP001151760"/>
    </source>
</evidence>
<gene>
    <name evidence="1" type="ORF">Tco_1080759</name>
</gene>
<name>A0ABQ5HVU5_9ASTR</name>
<sequence>MERWCPSTVKLSPRSTATIAAWVGRRPLGRVEGSSFLAFLELLPNFPGLRWLWRGVVTMRIRFLSWRIVSEKRELQEPGGKASCLAANSLPGGKLSAGRQTLQLGGWVLAGEIFLLTLSFKALVRVVLGHGSSYFTISSLQLDLRSWKLD</sequence>
<reference evidence="1" key="1">
    <citation type="journal article" date="2022" name="Int. J. Mol. Sci.">
        <title>Draft Genome of Tanacetum Coccineum: Genomic Comparison of Closely Related Tanacetum-Family Plants.</title>
        <authorList>
            <person name="Yamashiro T."/>
            <person name="Shiraishi A."/>
            <person name="Nakayama K."/>
            <person name="Satake H."/>
        </authorList>
    </citation>
    <scope>NUCLEOTIDE SEQUENCE</scope>
</reference>
<dbReference type="Proteomes" id="UP001151760">
    <property type="component" value="Unassembled WGS sequence"/>
</dbReference>
<reference evidence="1" key="2">
    <citation type="submission" date="2022-01" db="EMBL/GenBank/DDBJ databases">
        <authorList>
            <person name="Yamashiro T."/>
            <person name="Shiraishi A."/>
            <person name="Satake H."/>
            <person name="Nakayama K."/>
        </authorList>
    </citation>
    <scope>NUCLEOTIDE SEQUENCE</scope>
</reference>
<comment type="caution">
    <text evidence="1">The sequence shown here is derived from an EMBL/GenBank/DDBJ whole genome shotgun (WGS) entry which is preliminary data.</text>
</comment>